<comment type="caution">
    <text evidence="2">The sequence shown here is derived from an EMBL/GenBank/DDBJ whole genome shotgun (WGS) entry which is preliminary data.</text>
</comment>
<accession>A0A5N6LTA3</accession>
<feature type="region of interest" description="Disordered" evidence="1">
    <location>
        <begin position="1"/>
        <end position="81"/>
    </location>
</feature>
<reference evidence="2 3" key="1">
    <citation type="submission" date="2019-05" db="EMBL/GenBank/DDBJ databases">
        <title>Mikania micrantha, genome provides insights into the molecular mechanism of rapid growth.</title>
        <authorList>
            <person name="Liu B."/>
        </authorList>
    </citation>
    <scope>NUCLEOTIDE SEQUENCE [LARGE SCALE GENOMIC DNA]</scope>
    <source>
        <strain evidence="2">NLD-2019</strain>
        <tissue evidence="2">Leaf</tissue>
    </source>
</reference>
<gene>
    <name evidence="2" type="ORF">E3N88_38190</name>
</gene>
<organism evidence="2 3">
    <name type="scientific">Mikania micrantha</name>
    <name type="common">bitter vine</name>
    <dbReference type="NCBI Taxonomy" id="192012"/>
    <lineage>
        <taxon>Eukaryota</taxon>
        <taxon>Viridiplantae</taxon>
        <taxon>Streptophyta</taxon>
        <taxon>Embryophyta</taxon>
        <taxon>Tracheophyta</taxon>
        <taxon>Spermatophyta</taxon>
        <taxon>Magnoliopsida</taxon>
        <taxon>eudicotyledons</taxon>
        <taxon>Gunneridae</taxon>
        <taxon>Pentapetalae</taxon>
        <taxon>asterids</taxon>
        <taxon>campanulids</taxon>
        <taxon>Asterales</taxon>
        <taxon>Asteraceae</taxon>
        <taxon>Asteroideae</taxon>
        <taxon>Heliantheae alliance</taxon>
        <taxon>Eupatorieae</taxon>
        <taxon>Mikania</taxon>
    </lineage>
</organism>
<feature type="compositionally biased region" description="Basic and acidic residues" evidence="1">
    <location>
        <begin position="50"/>
        <end position="62"/>
    </location>
</feature>
<dbReference type="EMBL" id="SZYD01000018">
    <property type="protein sequence ID" value="KAD2804813.1"/>
    <property type="molecule type" value="Genomic_DNA"/>
</dbReference>
<evidence type="ECO:0000313" key="3">
    <source>
        <dbReference type="Proteomes" id="UP000326396"/>
    </source>
</evidence>
<evidence type="ECO:0000313" key="2">
    <source>
        <dbReference type="EMBL" id="KAD2804813.1"/>
    </source>
</evidence>
<dbReference type="AlphaFoldDB" id="A0A5N6LTA3"/>
<evidence type="ECO:0000256" key="1">
    <source>
        <dbReference type="SAM" id="MobiDB-lite"/>
    </source>
</evidence>
<dbReference type="Proteomes" id="UP000326396">
    <property type="component" value="Linkage Group LG8"/>
</dbReference>
<name>A0A5N6LTA3_9ASTR</name>
<proteinExistence type="predicted"/>
<sequence length="115" mass="12956">MSMRNFRPYNKIDFPKYGGEEDPPEISKMVENEEKVTSNVSSPNAGEENAGFREDQSSDHMADFCSHNAGEENTGLMERPSSDYTVEYFSSPNEEDEKAGPREGRVAIVLEAYLH</sequence>
<keyword evidence="3" id="KW-1185">Reference proteome</keyword>
<protein>
    <submittedName>
        <fullName evidence="2">Uncharacterized protein</fullName>
    </submittedName>
</protein>